<dbReference type="PANTHER" id="PTHR45641:SF19">
    <property type="entry name" value="NEPHROCYSTIN-3"/>
    <property type="match status" value="1"/>
</dbReference>
<feature type="compositionally biased region" description="Polar residues" evidence="7">
    <location>
        <begin position="44"/>
        <end position="58"/>
    </location>
</feature>
<dbReference type="Gene3D" id="1.10.510.10">
    <property type="entry name" value="Transferase(Phosphotransferase) domain 1"/>
    <property type="match status" value="1"/>
</dbReference>
<keyword evidence="10" id="KW-1185">Reference proteome</keyword>
<name>A0A8A4TF31_SULCO</name>
<feature type="compositionally biased region" description="Basic and acidic residues" evidence="7">
    <location>
        <begin position="9"/>
        <end position="23"/>
    </location>
</feature>
<evidence type="ECO:0000256" key="2">
    <source>
        <dbReference type="ARBA" id="ARBA00022741"/>
    </source>
</evidence>
<feature type="domain" description="Protein kinase" evidence="8">
    <location>
        <begin position="106"/>
        <end position="382"/>
    </location>
</feature>
<evidence type="ECO:0000256" key="7">
    <source>
        <dbReference type="SAM" id="MobiDB-lite"/>
    </source>
</evidence>
<evidence type="ECO:0000313" key="9">
    <source>
        <dbReference type="EMBL" id="QTD48556.1"/>
    </source>
</evidence>
<dbReference type="SMART" id="SM00220">
    <property type="entry name" value="S_TKc"/>
    <property type="match status" value="1"/>
</dbReference>
<dbReference type="GO" id="GO:0004674">
    <property type="term" value="F:protein serine/threonine kinase activity"/>
    <property type="evidence" value="ECO:0007669"/>
    <property type="project" value="UniProtKB-KW"/>
</dbReference>
<dbReference type="PROSITE" id="PS50005">
    <property type="entry name" value="TPR"/>
    <property type="match status" value="1"/>
</dbReference>
<dbReference type="InterPro" id="IPR000719">
    <property type="entry name" value="Prot_kinase_dom"/>
</dbReference>
<dbReference type="GO" id="GO:0005524">
    <property type="term" value="F:ATP binding"/>
    <property type="evidence" value="ECO:0007669"/>
    <property type="project" value="UniProtKB-UniRule"/>
</dbReference>
<dbReference type="PROSITE" id="PS00107">
    <property type="entry name" value="PROTEIN_KINASE_ATP"/>
    <property type="match status" value="1"/>
</dbReference>
<keyword evidence="9" id="KW-0808">Transferase</keyword>
<dbReference type="SUPFAM" id="SSF48452">
    <property type="entry name" value="TPR-like"/>
    <property type="match status" value="5"/>
</dbReference>
<accession>A0A8A4TF31</accession>
<feature type="compositionally biased region" description="Basic and acidic residues" evidence="7">
    <location>
        <begin position="63"/>
        <end position="75"/>
    </location>
</feature>
<dbReference type="Gene3D" id="1.25.40.10">
    <property type="entry name" value="Tetratricopeptide repeat domain"/>
    <property type="match status" value="4"/>
</dbReference>
<dbReference type="PROSITE" id="PS00108">
    <property type="entry name" value="PROTEIN_KINASE_ST"/>
    <property type="match status" value="1"/>
</dbReference>
<reference evidence="9" key="1">
    <citation type="submission" date="2021-03" db="EMBL/GenBank/DDBJ databases">
        <title>Acanthopleuribacteraceae sp. M133.</title>
        <authorList>
            <person name="Wang G."/>
        </authorList>
    </citation>
    <scope>NUCLEOTIDE SEQUENCE</scope>
    <source>
        <strain evidence="9">M133</strain>
    </source>
</reference>
<evidence type="ECO:0000259" key="8">
    <source>
        <dbReference type="PROSITE" id="PS50011"/>
    </source>
</evidence>
<evidence type="ECO:0000313" key="10">
    <source>
        <dbReference type="Proteomes" id="UP000663929"/>
    </source>
</evidence>
<dbReference type="Proteomes" id="UP000663929">
    <property type="component" value="Chromosome"/>
</dbReference>
<sequence length="1204" mass="136857">MSDNDVPTDESRADQLFRFVEARDPEVLKRWMQAYTAEGRVDAGTSSDETNDTANPIESTEDDQAKSSKQAKDPTPENEVPPGGAAPGEVFSSQMELGPGSPCGPFRIERKLGRGGMGNVYLATRADDLDLQVALKTLNTWNPKMMSLFRKECKILSGLQHTNIAHLIDAGVLPSGQPWLAMEYVAGQTLDVYLAKHDLDLKDRLQLFLKICDALSHAHQHMVIHRDLKPRNIMVSPEGEPKLLDFGIAAVLNPDTGEQQTVTALSTPMMTPEYASPEQVNGQRLSAASDVYSLGVLFYEMLTGQRPYRMNPRNLARVMRAVNESPITRPSRVRGKEGETTGRFTRQLRGDLDTIALKALERDLKRRYASVEAFAADVRAYLRGLPIEARPATTLYRFRKFVLRNPWPLSLASGLVLFLVVFSVYAAHQQRMISREKRTAEHVTDFLVSMFEQTDPNLSKNREVSAFEVMENGRRQLETGLIDEPEVKVRLMATMGKVYFALGHQDQGIELLEEASQQVKSDTEEAFFIESELIRKLQLHGDYSASEKRLKTWVDRQVKNLNKFSRTRLALMRAHQLFLTGKPIEAAEVFEKLSPHIVELPTREQCLIRQAYADVLANLGQYHKAVHELSRLIDTLTEIYGDHHSYTATAYCSRGTFSIWLGNYNQAETDLLASIEINQHLFGEQNPHQIEAYFQYSYLHIFRGDYAAAENMLLKTKSLTENHLSEENHYTAKVLSGMGTLAKYRGNYQKAKDLHAQSLTMYRNIYGDFHIGIANNLDALAQIARRQGEYNKAQVYYHQALNIDKKLYGEHHIHFANRLNNLGKLFLDKMDFASAEPLLKKSLALSEKIFESNNYYISSKRNDLAYLYKQKRNYQTSSILFRQTLTEFKKHFGEHHPHVATVQANIAKVLFSNGYYNESKEWILKALHTRQQTQKSHHPHFIYNSLILSDILNAAGSYHKARLRITKAAQTIRDSDNQDPISAFRIQRSLGKSAHFLGKLNKAEFHFQKSFLLAQDILQHNDHQVMSIQLNLATVLIIRGQILEPESHLKKVYANAKDSQDPLLLPEINHQQARLLCLKGDQKNAASLFHDVLTKRREILRPKHPLIANTLIDLSDLLADMGQHEEALPMIEEAATIYADCLPPEHEFHQVANSIKGHILHGLGQQDQAQSLLRAAQQALADRMGEDHYLTLDAKKRLERRQTD</sequence>
<evidence type="ECO:0000256" key="1">
    <source>
        <dbReference type="ARBA" id="ARBA00022737"/>
    </source>
</evidence>
<dbReference type="InterPro" id="IPR008271">
    <property type="entry name" value="Ser/Thr_kinase_AS"/>
</dbReference>
<keyword evidence="9" id="KW-0418">Kinase</keyword>
<keyword evidence="4 6" id="KW-0067">ATP-binding</keyword>
<protein>
    <submittedName>
        <fullName evidence="9">Serine/threonine protein kinase</fullName>
    </submittedName>
</protein>
<organism evidence="9 10">
    <name type="scientific">Sulfidibacter corallicola</name>
    <dbReference type="NCBI Taxonomy" id="2818388"/>
    <lineage>
        <taxon>Bacteria</taxon>
        <taxon>Pseudomonadati</taxon>
        <taxon>Acidobacteriota</taxon>
        <taxon>Holophagae</taxon>
        <taxon>Acanthopleuribacterales</taxon>
        <taxon>Acanthopleuribacteraceae</taxon>
        <taxon>Sulfidibacter</taxon>
    </lineage>
</organism>
<dbReference type="CDD" id="cd14014">
    <property type="entry name" value="STKc_PknB_like"/>
    <property type="match status" value="1"/>
</dbReference>
<feature type="binding site" evidence="6">
    <location>
        <position position="136"/>
    </location>
    <ligand>
        <name>ATP</name>
        <dbReference type="ChEBI" id="CHEBI:30616"/>
    </ligand>
</feature>
<keyword evidence="9" id="KW-0723">Serine/threonine-protein kinase</keyword>
<evidence type="ECO:0000256" key="6">
    <source>
        <dbReference type="PROSITE-ProRule" id="PRU10141"/>
    </source>
</evidence>
<dbReference type="Pfam" id="PF00069">
    <property type="entry name" value="Pkinase"/>
    <property type="match status" value="1"/>
</dbReference>
<dbReference type="InterPro" id="IPR011990">
    <property type="entry name" value="TPR-like_helical_dom_sf"/>
</dbReference>
<dbReference type="InterPro" id="IPR011009">
    <property type="entry name" value="Kinase-like_dom_sf"/>
</dbReference>
<dbReference type="EMBL" id="CP071793">
    <property type="protein sequence ID" value="QTD48556.1"/>
    <property type="molecule type" value="Genomic_DNA"/>
</dbReference>
<dbReference type="InterPro" id="IPR017441">
    <property type="entry name" value="Protein_kinase_ATP_BS"/>
</dbReference>
<proteinExistence type="predicted"/>
<dbReference type="SUPFAM" id="SSF56112">
    <property type="entry name" value="Protein kinase-like (PK-like)"/>
    <property type="match status" value="1"/>
</dbReference>
<dbReference type="Pfam" id="PF13424">
    <property type="entry name" value="TPR_12"/>
    <property type="match status" value="3"/>
</dbReference>
<feature type="repeat" description="TPR" evidence="5">
    <location>
        <begin position="774"/>
        <end position="807"/>
    </location>
</feature>
<dbReference type="AlphaFoldDB" id="A0A8A4TF31"/>
<dbReference type="PANTHER" id="PTHR45641">
    <property type="entry name" value="TETRATRICOPEPTIDE REPEAT PROTEIN (AFU_ORTHOLOGUE AFUA_6G03870)"/>
    <property type="match status" value="1"/>
</dbReference>
<feature type="region of interest" description="Disordered" evidence="7">
    <location>
        <begin position="38"/>
        <end position="103"/>
    </location>
</feature>
<dbReference type="SMART" id="SM00028">
    <property type="entry name" value="TPR"/>
    <property type="match status" value="10"/>
</dbReference>
<dbReference type="PROSITE" id="PS50011">
    <property type="entry name" value="PROTEIN_KINASE_DOM"/>
    <property type="match status" value="1"/>
</dbReference>
<keyword evidence="2 6" id="KW-0547">Nucleotide-binding</keyword>
<gene>
    <name evidence="9" type="ORF">J3U87_23495</name>
</gene>
<dbReference type="KEGG" id="scor:J3U87_23495"/>
<dbReference type="Gene3D" id="3.30.200.20">
    <property type="entry name" value="Phosphorylase Kinase, domain 1"/>
    <property type="match status" value="1"/>
</dbReference>
<evidence type="ECO:0000256" key="4">
    <source>
        <dbReference type="ARBA" id="ARBA00022840"/>
    </source>
</evidence>
<evidence type="ECO:0000256" key="5">
    <source>
        <dbReference type="PROSITE-ProRule" id="PRU00339"/>
    </source>
</evidence>
<dbReference type="InterPro" id="IPR019734">
    <property type="entry name" value="TPR_rpt"/>
</dbReference>
<keyword evidence="3 5" id="KW-0802">TPR repeat</keyword>
<keyword evidence="1" id="KW-0677">Repeat</keyword>
<evidence type="ECO:0000256" key="3">
    <source>
        <dbReference type="ARBA" id="ARBA00022803"/>
    </source>
</evidence>
<dbReference type="Pfam" id="PF13374">
    <property type="entry name" value="TPR_10"/>
    <property type="match status" value="2"/>
</dbReference>
<feature type="region of interest" description="Disordered" evidence="7">
    <location>
        <begin position="1"/>
        <end position="23"/>
    </location>
</feature>
<dbReference type="RefSeq" id="WP_237378212.1">
    <property type="nucleotide sequence ID" value="NZ_CP071793.1"/>
</dbReference>